<evidence type="ECO:0000313" key="2">
    <source>
        <dbReference type="Proteomes" id="UP000030645"/>
    </source>
</evidence>
<gene>
    <name evidence="1" type="ORF">L484_011600</name>
</gene>
<name>W9RAF6_9ROSA</name>
<sequence>MRSKSGFGKNFDNGSLPLKTAFELFDANFFDDKKMVEITKGVKELLVASVNGGLHYPSPLVFNPDWGNEQEIDKGRKIFSYP</sequence>
<dbReference type="AlphaFoldDB" id="W9RAF6"/>
<proteinExistence type="predicted"/>
<dbReference type="STRING" id="981085.W9RAF6"/>
<reference evidence="2" key="1">
    <citation type="submission" date="2013-01" db="EMBL/GenBank/DDBJ databases">
        <title>Draft Genome Sequence of a Mulberry Tree, Morus notabilis C.K. Schneid.</title>
        <authorList>
            <person name="He N."/>
            <person name="Zhao S."/>
        </authorList>
    </citation>
    <scope>NUCLEOTIDE SEQUENCE</scope>
</reference>
<keyword evidence="2" id="KW-1185">Reference proteome</keyword>
<accession>W9RAF6</accession>
<organism evidence="1 2">
    <name type="scientific">Morus notabilis</name>
    <dbReference type="NCBI Taxonomy" id="981085"/>
    <lineage>
        <taxon>Eukaryota</taxon>
        <taxon>Viridiplantae</taxon>
        <taxon>Streptophyta</taxon>
        <taxon>Embryophyta</taxon>
        <taxon>Tracheophyta</taxon>
        <taxon>Spermatophyta</taxon>
        <taxon>Magnoliopsida</taxon>
        <taxon>eudicotyledons</taxon>
        <taxon>Gunneridae</taxon>
        <taxon>Pentapetalae</taxon>
        <taxon>rosids</taxon>
        <taxon>fabids</taxon>
        <taxon>Rosales</taxon>
        <taxon>Moraceae</taxon>
        <taxon>Moreae</taxon>
        <taxon>Morus</taxon>
    </lineage>
</organism>
<dbReference type="EMBL" id="KE344787">
    <property type="protein sequence ID" value="EXB79407.1"/>
    <property type="molecule type" value="Genomic_DNA"/>
</dbReference>
<protein>
    <submittedName>
        <fullName evidence="1">Uncharacterized protein</fullName>
    </submittedName>
</protein>
<dbReference type="Proteomes" id="UP000030645">
    <property type="component" value="Unassembled WGS sequence"/>
</dbReference>
<evidence type="ECO:0000313" key="1">
    <source>
        <dbReference type="EMBL" id="EXB79407.1"/>
    </source>
</evidence>